<dbReference type="OrthoDB" id="9816539at2"/>
<evidence type="ECO:0000313" key="1">
    <source>
        <dbReference type="EMBL" id="OLS60306.1"/>
    </source>
</evidence>
<evidence type="ECO:0000313" key="2">
    <source>
        <dbReference type="Proteomes" id="UP000186736"/>
    </source>
</evidence>
<dbReference type="Proteomes" id="UP000186736">
    <property type="component" value="Unassembled WGS sequence"/>
</dbReference>
<accession>A0A1Q9QYS3</accession>
<name>A0A1Q9QYS3_PSEPU</name>
<sequence length="215" mass="24191">MTFTDEIAAAFSPTNPLPPVLRQAMEFLESQGCVRHFTRTQQRYISLYPQPEYASHITFQVPDVSHTAIWTGSEDPAINQRLSIFLRTGGDGSWAGLWLDDDNRQRIVHLGSGSGSTMLGILVNDAEDLLRLLAIGYDELCWPEQFSSTPEEVREQDSDGDTYLPPPMALRNHVEHTLGPGIPQRAAEFISSPESMDADESTDPFWNWLKQVRNE</sequence>
<protein>
    <recommendedName>
        <fullName evidence="3">SMI1/KNR4 family protein</fullName>
    </recommendedName>
</protein>
<organism evidence="1 2">
    <name type="scientific">Pseudomonas putida</name>
    <name type="common">Arthrobacter siderocapsulatus</name>
    <dbReference type="NCBI Taxonomy" id="303"/>
    <lineage>
        <taxon>Bacteria</taxon>
        <taxon>Pseudomonadati</taxon>
        <taxon>Pseudomonadota</taxon>
        <taxon>Gammaproteobacteria</taxon>
        <taxon>Pseudomonadales</taxon>
        <taxon>Pseudomonadaceae</taxon>
        <taxon>Pseudomonas</taxon>
    </lineage>
</organism>
<evidence type="ECO:0008006" key="3">
    <source>
        <dbReference type="Google" id="ProtNLM"/>
    </source>
</evidence>
<dbReference type="RefSeq" id="WP_075805425.1">
    <property type="nucleotide sequence ID" value="NZ_MKZO01000047.1"/>
</dbReference>
<comment type="caution">
    <text evidence="1">The sequence shown here is derived from an EMBL/GenBank/DDBJ whole genome shotgun (WGS) entry which is preliminary data.</text>
</comment>
<proteinExistence type="predicted"/>
<dbReference type="EMBL" id="MKZO01000047">
    <property type="protein sequence ID" value="OLS60306.1"/>
    <property type="molecule type" value="Genomic_DNA"/>
</dbReference>
<dbReference type="AlphaFoldDB" id="A0A1Q9QYS3"/>
<gene>
    <name evidence="1" type="ORF">PSEMO_47170</name>
</gene>
<reference evidence="1 2" key="1">
    <citation type="submission" date="2016-10" db="EMBL/GenBank/DDBJ databases">
        <title>Genome Sequence of Pseudomonas putida GM4FR.</title>
        <authorList>
            <person name="Poehlein A."/>
            <person name="Wemheuer F."/>
            <person name="Hollensteiner J."/>
            <person name="Wemheuer B."/>
        </authorList>
    </citation>
    <scope>NUCLEOTIDE SEQUENCE [LARGE SCALE GENOMIC DNA]</scope>
    <source>
        <strain evidence="1 2">GM4FR</strain>
    </source>
</reference>